<gene>
    <name evidence="1" type="ORF">EST38_g6277</name>
</gene>
<sequence>MQEKAAKDEATIFELTGRLENLETEGEGGETVADLMGRLERLEEEGVSKDAQIISLTKKDEEWNANATSMEERVTIQEATVLQLTEMLKTQNKHSDTLSETVENQKKLLAESYTMIDQLNTKLQEKTSINDTMGDRISSLSQECESLTSACNSLTQAAALDEEIIAQLKLNLAEETAAMEDWKDLYIQSLSQPQQPHGRMGMGVPASELSIHGIIAEKDRRFAELNDRFSECYGQLLASQAGNFVLPISRPPTTATVIVNIPLAPLLTTLLVLINLAFLANPRPWEAQKSRSNWSVDFNSDAVCDSTGSATQRKASKTVADASVQIEDSAHEQIIVELRDSLGKLTEALSLNRQELAIALAEATAKDLHITSLTEARRELQTLFSAMQEKAVKDEATIVELTGRLANLEAEGASKNARIASLMMKDEEWRSDTTSMQSIIAFQEGALLQLGDILKTQNKHKDTLSETVKNQKKVLAENDTIVIGINAKLTERSSENDTMKHRISSLTEECEKLNNLCKWSTEATARDEETIVQLKLKLVETTAEAGDWKDLYIQSLSQPHQPRMRTDVPLSALSIQGILEEKDRRIAELNDKLSECYGQLVASQTDALVGRFPIPPTVIVGGSAGGLGSEYGHRSWPMFSSAPISSSLT</sequence>
<dbReference type="OrthoDB" id="3088294at2759"/>
<organism evidence="1 2">
    <name type="scientific">Candolleomyces aberdarensis</name>
    <dbReference type="NCBI Taxonomy" id="2316362"/>
    <lineage>
        <taxon>Eukaryota</taxon>
        <taxon>Fungi</taxon>
        <taxon>Dikarya</taxon>
        <taxon>Basidiomycota</taxon>
        <taxon>Agaricomycotina</taxon>
        <taxon>Agaricomycetes</taxon>
        <taxon>Agaricomycetidae</taxon>
        <taxon>Agaricales</taxon>
        <taxon>Agaricineae</taxon>
        <taxon>Psathyrellaceae</taxon>
        <taxon>Candolleomyces</taxon>
    </lineage>
</organism>
<comment type="caution">
    <text evidence="1">The sequence shown here is derived from an EMBL/GenBank/DDBJ whole genome shotgun (WGS) entry which is preliminary data.</text>
</comment>
<reference evidence="1 2" key="1">
    <citation type="submission" date="2019-01" db="EMBL/GenBank/DDBJ databases">
        <title>Draft genome sequence of Psathyrella aberdarensis IHI B618.</title>
        <authorList>
            <person name="Buettner E."/>
            <person name="Kellner H."/>
        </authorList>
    </citation>
    <scope>NUCLEOTIDE SEQUENCE [LARGE SCALE GENOMIC DNA]</scope>
    <source>
        <strain evidence="1 2">IHI B618</strain>
    </source>
</reference>
<evidence type="ECO:0000313" key="2">
    <source>
        <dbReference type="Proteomes" id="UP000290288"/>
    </source>
</evidence>
<dbReference type="Proteomes" id="UP000290288">
    <property type="component" value="Unassembled WGS sequence"/>
</dbReference>
<dbReference type="AlphaFoldDB" id="A0A4Q2DKA2"/>
<accession>A0A4Q2DKA2</accession>
<protein>
    <submittedName>
        <fullName evidence="1">Uncharacterized protein</fullName>
    </submittedName>
</protein>
<name>A0A4Q2DKA2_9AGAR</name>
<keyword evidence="2" id="KW-1185">Reference proteome</keyword>
<proteinExistence type="predicted"/>
<dbReference type="EMBL" id="SDEE01000194">
    <property type="protein sequence ID" value="RXW19581.1"/>
    <property type="molecule type" value="Genomic_DNA"/>
</dbReference>
<evidence type="ECO:0000313" key="1">
    <source>
        <dbReference type="EMBL" id="RXW19581.1"/>
    </source>
</evidence>